<dbReference type="GO" id="GO:0007020">
    <property type="term" value="P:microtubule nucleation"/>
    <property type="evidence" value="ECO:0000318"/>
    <property type="project" value="GO_Central"/>
</dbReference>
<gene>
    <name evidence="4" type="ORF">DICPUDRAFT_55455</name>
</gene>
<keyword evidence="2" id="KW-0175">Coiled coil</keyword>
<dbReference type="InterPro" id="IPR033494">
    <property type="entry name" value="NUDE"/>
</dbReference>
<dbReference type="GO" id="GO:0007059">
    <property type="term" value="P:chromosome segregation"/>
    <property type="evidence" value="ECO:0000318"/>
    <property type="project" value="GO_Central"/>
</dbReference>
<protein>
    <recommendedName>
        <fullName evidence="6">NUDE domain-containing protein</fullName>
    </recommendedName>
</protein>
<dbReference type="GeneID" id="10501937"/>
<evidence type="ECO:0000256" key="1">
    <source>
        <dbReference type="ARBA" id="ARBA00007429"/>
    </source>
</evidence>
<feature type="region of interest" description="Disordered" evidence="3">
    <location>
        <begin position="187"/>
        <end position="235"/>
    </location>
</feature>
<evidence type="ECO:0000256" key="2">
    <source>
        <dbReference type="ARBA" id="ARBA00023054"/>
    </source>
</evidence>
<dbReference type="OrthoDB" id="5877028at2759"/>
<keyword evidence="5" id="KW-1185">Reference proteome</keyword>
<evidence type="ECO:0000313" key="4">
    <source>
        <dbReference type="EMBL" id="EGC34948.1"/>
    </source>
</evidence>
<feature type="compositionally biased region" description="Basic and acidic residues" evidence="3">
    <location>
        <begin position="115"/>
        <end position="131"/>
    </location>
</feature>
<reference evidence="5" key="1">
    <citation type="journal article" date="2011" name="Genome Biol.">
        <title>Comparative genomics of the social amoebae Dictyostelium discoideum and Dictyostelium purpureum.</title>
        <authorList>
            <consortium name="US DOE Joint Genome Institute (JGI-PGF)"/>
            <person name="Sucgang R."/>
            <person name="Kuo A."/>
            <person name="Tian X."/>
            <person name="Salerno W."/>
            <person name="Parikh A."/>
            <person name="Feasley C.L."/>
            <person name="Dalin E."/>
            <person name="Tu H."/>
            <person name="Huang E."/>
            <person name="Barry K."/>
            <person name="Lindquist E."/>
            <person name="Shapiro H."/>
            <person name="Bruce D."/>
            <person name="Schmutz J."/>
            <person name="Salamov A."/>
            <person name="Fey P."/>
            <person name="Gaudet P."/>
            <person name="Anjard C."/>
            <person name="Babu M.M."/>
            <person name="Basu S."/>
            <person name="Bushmanova Y."/>
            <person name="van der Wel H."/>
            <person name="Katoh-Kurasawa M."/>
            <person name="Dinh C."/>
            <person name="Coutinho P.M."/>
            <person name="Saito T."/>
            <person name="Elias M."/>
            <person name="Schaap P."/>
            <person name="Kay R.R."/>
            <person name="Henrissat B."/>
            <person name="Eichinger L."/>
            <person name="Rivero F."/>
            <person name="Putnam N.H."/>
            <person name="West C.M."/>
            <person name="Loomis W.F."/>
            <person name="Chisholm R.L."/>
            <person name="Shaulsky G."/>
            <person name="Strassmann J.E."/>
            <person name="Queller D.C."/>
            <person name="Kuspa A."/>
            <person name="Grigoriev I.V."/>
        </authorList>
    </citation>
    <scope>NUCLEOTIDE SEQUENCE [LARGE SCALE GENOMIC DNA]</scope>
    <source>
        <strain evidence="5">QSDP1</strain>
    </source>
</reference>
<dbReference type="STRING" id="5786.F0ZM79"/>
<dbReference type="OMA" id="QTYKMQI"/>
<dbReference type="VEuPathDB" id="AmoebaDB:DICPUDRAFT_55455"/>
<name>F0ZM79_DICPU</name>
<dbReference type="GO" id="GO:0005871">
    <property type="term" value="C:kinesin complex"/>
    <property type="evidence" value="ECO:0000318"/>
    <property type="project" value="GO_Central"/>
</dbReference>
<dbReference type="GO" id="GO:0008017">
    <property type="term" value="F:microtubule binding"/>
    <property type="evidence" value="ECO:0000318"/>
    <property type="project" value="GO_Central"/>
</dbReference>
<dbReference type="GO" id="GO:0007100">
    <property type="term" value="P:mitotic centrosome separation"/>
    <property type="evidence" value="ECO:0000318"/>
    <property type="project" value="GO_Central"/>
</dbReference>
<dbReference type="EMBL" id="GL871077">
    <property type="protein sequence ID" value="EGC34948.1"/>
    <property type="molecule type" value="Genomic_DNA"/>
</dbReference>
<feature type="region of interest" description="Disordered" evidence="3">
    <location>
        <begin position="115"/>
        <end position="140"/>
    </location>
</feature>
<dbReference type="InParanoid" id="F0ZM79"/>
<dbReference type="GO" id="GO:0000132">
    <property type="term" value="P:establishment of mitotic spindle orientation"/>
    <property type="evidence" value="ECO:0000318"/>
    <property type="project" value="GO_Central"/>
</dbReference>
<comment type="similarity">
    <text evidence="1">Belongs to the nudE family.</text>
</comment>
<dbReference type="Gene3D" id="6.10.250.1080">
    <property type="match status" value="1"/>
</dbReference>
<dbReference type="PANTHER" id="PTHR10921">
    <property type="entry name" value="NUCLEAR DISTRIBUTION PROTEIN NUDE HOMOLOG 1"/>
    <property type="match status" value="1"/>
</dbReference>
<proteinExistence type="inferred from homology"/>
<dbReference type="GO" id="GO:0005813">
    <property type="term" value="C:centrosome"/>
    <property type="evidence" value="ECO:0000318"/>
    <property type="project" value="GO_Central"/>
</dbReference>
<dbReference type="GO" id="GO:0000776">
    <property type="term" value="C:kinetochore"/>
    <property type="evidence" value="ECO:0000318"/>
    <property type="project" value="GO_Central"/>
</dbReference>
<sequence length="307" mass="35556">MASTEIPIFTTPQEEIQYWKKRLEEKQQDMDDLETSFNEFQDFSKQLEEEMEEELRLCEKKCSDLQSQHARLKNDHETVLDKLNTSNRESSKLINSLQDEVTKLQAIKQTLTEDKRKLEQENDSLERRERASSASVQDLSDKLDKVMEENVWMQSELEESKQIADETIQRLRDDIRDLRLEISVRERKPTLKSSSSSSTEKPNSINTKRENPISFNIPRAQKSQRQKTEDTASSSRAGSLLVVTELINLVSDLENRISNFRLKPSNSNGNIAGTPTHDGSIAVPNPTHITYFKTYKFINKSQRVFIK</sequence>
<dbReference type="eggNOG" id="KOG1853">
    <property type="taxonomic scope" value="Eukaryota"/>
</dbReference>
<organism evidence="4 5">
    <name type="scientific">Dictyostelium purpureum</name>
    <name type="common">Slime mold</name>
    <dbReference type="NCBI Taxonomy" id="5786"/>
    <lineage>
        <taxon>Eukaryota</taxon>
        <taxon>Amoebozoa</taxon>
        <taxon>Evosea</taxon>
        <taxon>Eumycetozoa</taxon>
        <taxon>Dictyostelia</taxon>
        <taxon>Dictyosteliales</taxon>
        <taxon>Dictyosteliaceae</taxon>
        <taxon>Dictyostelium</taxon>
    </lineage>
</organism>
<dbReference type="KEGG" id="dpp:DICPUDRAFT_55455"/>
<dbReference type="GO" id="GO:0047496">
    <property type="term" value="P:vesicle transport along microtubule"/>
    <property type="evidence" value="ECO:0000318"/>
    <property type="project" value="GO_Central"/>
</dbReference>
<dbReference type="Proteomes" id="UP000001064">
    <property type="component" value="Unassembled WGS sequence"/>
</dbReference>
<dbReference type="AlphaFoldDB" id="F0ZM79"/>
<evidence type="ECO:0000256" key="3">
    <source>
        <dbReference type="SAM" id="MobiDB-lite"/>
    </source>
</evidence>
<dbReference type="RefSeq" id="XP_003288529.1">
    <property type="nucleotide sequence ID" value="XM_003288481.1"/>
</dbReference>
<dbReference type="GO" id="GO:0051642">
    <property type="term" value="P:centrosome localization"/>
    <property type="evidence" value="ECO:0000318"/>
    <property type="project" value="GO_Central"/>
</dbReference>
<evidence type="ECO:0008006" key="6">
    <source>
        <dbReference type="Google" id="ProtNLM"/>
    </source>
</evidence>
<dbReference type="PANTHER" id="PTHR10921:SF1">
    <property type="entry name" value="NUCLEAR DISTRIBUTION PROTEIN NUDE HOMOLOG"/>
    <property type="match status" value="1"/>
</dbReference>
<evidence type="ECO:0000313" key="5">
    <source>
        <dbReference type="Proteomes" id="UP000001064"/>
    </source>
</evidence>
<dbReference type="FunCoup" id="F0ZM79">
    <property type="interactions" value="18"/>
</dbReference>
<accession>F0ZM79</accession>